<protein>
    <submittedName>
        <fullName evidence="1">Cytochrome P450</fullName>
    </submittedName>
</protein>
<organism evidence="1 2">
    <name type="scientific">Bradyrhizobium japonicum</name>
    <dbReference type="NCBI Taxonomy" id="375"/>
    <lineage>
        <taxon>Bacteria</taxon>
        <taxon>Pseudomonadati</taxon>
        <taxon>Pseudomonadota</taxon>
        <taxon>Alphaproteobacteria</taxon>
        <taxon>Hyphomicrobiales</taxon>
        <taxon>Nitrobacteraceae</taxon>
        <taxon>Bradyrhizobium</taxon>
    </lineage>
</organism>
<dbReference type="Proteomes" id="UP001549291">
    <property type="component" value="Unassembled WGS sequence"/>
</dbReference>
<accession>A0ABV2RZM8</accession>
<evidence type="ECO:0000313" key="2">
    <source>
        <dbReference type="Proteomes" id="UP001549291"/>
    </source>
</evidence>
<sequence length="107" mass="11896">MLLEAELTEGLCNVTNTVTIPKHIAEAVLSPRAHSERDALLSNQRWLRANNPVGLVEADGYDPFWLLTRHQDVYEVGRQNSLTGALKRSASTFVGGPKTLPVRFVLR</sequence>
<dbReference type="InterPro" id="IPR036396">
    <property type="entry name" value="Cyt_P450_sf"/>
</dbReference>
<name>A0ABV2RZM8_BRAJP</name>
<proteinExistence type="predicted"/>
<reference evidence="1 2" key="1">
    <citation type="submission" date="2024-06" db="EMBL/GenBank/DDBJ databases">
        <title>Genomic Encyclopedia of Type Strains, Phase V (KMG-V): Genome sequencing to study the core and pangenomes of soil and plant-associated prokaryotes.</title>
        <authorList>
            <person name="Whitman W."/>
        </authorList>
    </citation>
    <scope>NUCLEOTIDE SEQUENCE [LARGE SCALE GENOMIC DNA]</scope>
    <source>
        <strain evidence="1 2">USDA 160</strain>
    </source>
</reference>
<dbReference type="EMBL" id="JBEPTQ010000002">
    <property type="protein sequence ID" value="MET4721644.1"/>
    <property type="molecule type" value="Genomic_DNA"/>
</dbReference>
<comment type="caution">
    <text evidence="1">The sequence shown here is derived from an EMBL/GenBank/DDBJ whole genome shotgun (WGS) entry which is preliminary data.</text>
</comment>
<dbReference type="Gene3D" id="1.10.630.10">
    <property type="entry name" value="Cytochrome P450"/>
    <property type="match status" value="1"/>
</dbReference>
<evidence type="ECO:0000313" key="1">
    <source>
        <dbReference type="EMBL" id="MET4721644.1"/>
    </source>
</evidence>
<gene>
    <name evidence="1" type="ORF">ABIF63_005750</name>
</gene>
<keyword evidence="2" id="KW-1185">Reference proteome</keyword>